<gene>
    <name evidence="4" type="ORF">NJ75_02130</name>
</gene>
<protein>
    <submittedName>
        <fullName evidence="4">Sulfotransferase domain protein</fullName>
    </submittedName>
</protein>
<reference evidence="4 5" key="1">
    <citation type="submission" date="2014-10" db="EMBL/GenBank/DDBJ databases">
        <title>Draft genome sequence of Novosphingobium subterraneum DSM 12447.</title>
        <authorList>
            <person name="Gan H.M."/>
            <person name="Gan H.Y."/>
            <person name="Savka M.A."/>
        </authorList>
    </citation>
    <scope>NUCLEOTIDE SEQUENCE [LARGE SCALE GENOMIC DNA]</scope>
    <source>
        <strain evidence="4 5">DSM 12447</strain>
    </source>
</reference>
<sequence length="276" mass="31208">MATLPAGLIWLASYPKSGNTWMRVLFANLLTGSEQPCNINRLSEEELLISRWRFCDELLVEPDSLYSAELAKLRAMQGAFVARRLETPFICKTHDRFDTEVTGLPGSRGLYLVRDPRDVAISLSHHAGISIDAAIAQMLDTTAHSDGPMQLRYALGDWASHVTGWTTQEEIPVKVVRYEDLRQDTKAEFTRIIGWLNGTASSAEVDRAIDHSSLRELQRQEATHGFRESLPQQERFFRSGKAGEWRQALTPGQIRKIEDAFGPVMEQWGYSQVHHV</sequence>
<dbReference type="InterPro" id="IPR027417">
    <property type="entry name" value="P-loop_NTPase"/>
</dbReference>
<dbReference type="Pfam" id="PF00685">
    <property type="entry name" value="Sulfotransfer_1"/>
    <property type="match status" value="1"/>
</dbReference>
<evidence type="ECO:0000259" key="3">
    <source>
        <dbReference type="Pfam" id="PF00685"/>
    </source>
</evidence>
<keyword evidence="5" id="KW-1185">Reference proteome</keyword>
<dbReference type="InterPro" id="IPR000863">
    <property type="entry name" value="Sulfotransferase_dom"/>
</dbReference>
<evidence type="ECO:0000256" key="1">
    <source>
        <dbReference type="ARBA" id="ARBA00005771"/>
    </source>
</evidence>
<dbReference type="Proteomes" id="UP000031338">
    <property type="component" value="Unassembled WGS sequence"/>
</dbReference>
<name>A0A0B9A7D9_9SPHN</name>
<feature type="domain" description="Sulfotransferase" evidence="3">
    <location>
        <begin position="9"/>
        <end position="269"/>
    </location>
</feature>
<dbReference type="SUPFAM" id="SSF52540">
    <property type="entry name" value="P-loop containing nucleoside triphosphate hydrolases"/>
    <property type="match status" value="1"/>
</dbReference>
<evidence type="ECO:0000313" key="5">
    <source>
        <dbReference type="Proteomes" id="UP000031338"/>
    </source>
</evidence>
<comment type="caution">
    <text evidence="4">The sequence shown here is derived from an EMBL/GenBank/DDBJ whole genome shotgun (WGS) entry which is preliminary data.</text>
</comment>
<organism evidence="4 5">
    <name type="scientific">Novosphingobium subterraneum</name>
    <dbReference type="NCBI Taxonomy" id="48936"/>
    <lineage>
        <taxon>Bacteria</taxon>
        <taxon>Pseudomonadati</taxon>
        <taxon>Pseudomonadota</taxon>
        <taxon>Alphaproteobacteria</taxon>
        <taxon>Sphingomonadales</taxon>
        <taxon>Sphingomonadaceae</taxon>
        <taxon>Novosphingobium</taxon>
    </lineage>
</organism>
<dbReference type="STRING" id="48936.NJ75_02130"/>
<dbReference type="AlphaFoldDB" id="A0A0B9A7D9"/>
<comment type="similarity">
    <text evidence="1">Belongs to the sulfotransferase 1 family.</text>
</comment>
<evidence type="ECO:0000256" key="2">
    <source>
        <dbReference type="ARBA" id="ARBA00022679"/>
    </source>
</evidence>
<dbReference type="PATRIC" id="fig|48936.3.peg.2138"/>
<proteinExistence type="inferred from homology"/>
<accession>A0A0B9A7D9</accession>
<dbReference type="EMBL" id="JRVC01000009">
    <property type="protein sequence ID" value="KHS46539.1"/>
    <property type="molecule type" value="Genomic_DNA"/>
</dbReference>
<dbReference type="Gene3D" id="3.40.50.300">
    <property type="entry name" value="P-loop containing nucleotide triphosphate hydrolases"/>
    <property type="match status" value="1"/>
</dbReference>
<dbReference type="PANTHER" id="PTHR11783">
    <property type="entry name" value="SULFOTRANSFERASE SULT"/>
    <property type="match status" value="1"/>
</dbReference>
<dbReference type="RefSeq" id="WP_052242338.1">
    <property type="nucleotide sequence ID" value="NZ_JRVC01000009.1"/>
</dbReference>
<evidence type="ECO:0000313" key="4">
    <source>
        <dbReference type="EMBL" id="KHS46539.1"/>
    </source>
</evidence>
<dbReference type="GO" id="GO:0008146">
    <property type="term" value="F:sulfotransferase activity"/>
    <property type="evidence" value="ECO:0007669"/>
    <property type="project" value="InterPro"/>
</dbReference>
<keyword evidence="2 4" id="KW-0808">Transferase</keyword>